<gene>
    <name evidence="1" type="ORF">CC80DRAFT_495206</name>
</gene>
<name>A0A6A5TLU9_9PLEO</name>
<protein>
    <submittedName>
        <fullName evidence="1">Uncharacterized protein</fullName>
    </submittedName>
</protein>
<evidence type="ECO:0000313" key="2">
    <source>
        <dbReference type="Proteomes" id="UP000800035"/>
    </source>
</evidence>
<sequence length="70" mass="8087">MEARLRFILQCRIRLIGATVGVRSNSRSTAYRVAGTGIFLGRLWKNWNRTRAIFRTFYVTCSAICVAPYR</sequence>
<accession>A0A6A5TLU9</accession>
<dbReference type="Proteomes" id="UP000800035">
    <property type="component" value="Unassembled WGS sequence"/>
</dbReference>
<evidence type="ECO:0000313" key="1">
    <source>
        <dbReference type="EMBL" id="KAF1952699.1"/>
    </source>
</evidence>
<dbReference type="AlphaFoldDB" id="A0A6A5TLU9"/>
<dbReference type="OrthoDB" id="1263307at2759"/>
<proteinExistence type="predicted"/>
<reference evidence="1" key="1">
    <citation type="journal article" date="2020" name="Stud. Mycol.">
        <title>101 Dothideomycetes genomes: a test case for predicting lifestyles and emergence of pathogens.</title>
        <authorList>
            <person name="Haridas S."/>
            <person name="Albert R."/>
            <person name="Binder M."/>
            <person name="Bloem J."/>
            <person name="Labutti K."/>
            <person name="Salamov A."/>
            <person name="Andreopoulos B."/>
            <person name="Baker S."/>
            <person name="Barry K."/>
            <person name="Bills G."/>
            <person name="Bluhm B."/>
            <person name="Cannon C."/>
            <person name="Castanera R."/>
            <person name="Culley D."/>
            <person name="Daum C."/>
            <person name="Ezra D."/>
            <person name="Gonzalez J."/>
            <person name="Henrissat B."/>
            <person name="Kuo A."/>
            <person name="Liang C."/>
            <person name="Lipzen A."/>
            <person name="Lutzoni F."/>
            <person name="Magnuson J."/>
            <person name="Mondo S."/>
            <person name="Nolan M."/>
            <person name="Ohm R."/>
            <person name="Pangilinan J."/>
            <person name="Park H.-J."/>
            <person name="Ramirez L."/>
            <person name="Alfaro M."/>
            <person name="Sun H."/>
            <person name="Tritt A."/>
            <person name="Yoshinaga Y."/>
            <person name="Zwiers L.-H."/>
            <person name="Turgeon B."/>
            <person name="Goodwin S."/>
            <person name="Spatafora J."/>
            <person name="Crous P."/>
            <person name="Grigoriev I."/>
        </authorList>
    </citation>
    <scope>NUCLEOTIDE SEQUENCE</scope>
    <source>
        <strain evidence="1">CBS 675.92</strain>
    </source>
</reference>
<organism evidence="1 2">
    <name type="scientific">Byssothecium circinans</name>
    <dbReference type="NCBI Taxonomy" id="147558"/>
    <lineage>
        <taxon>Eukaryota</taxon>
        <taxon>Fungi</taxon>
        <taxon>Dikarya</taxon>
        <taxon>Ascomycota</taxon>
        <taxon>Pezizomycotina</taxon>
        <taxon>Dothideomycetes</taxon>
        <taxon>Pleosporomycetidae</taxon>
        <taxon>Pleosporales</taxon>
        <taxon>Massarineae</taxon>
        <taxon>Massarinaceae</taxon>
        <taxon>Byssothecium</taxon>
    </lineage>
</organism>
<keyword evidence="2" id="KW-1185">Reference proteome</keyword>
<dbReference type="EMBL" id="ML977009">
    <property type="protein sequence ID" value="KAF1952699.1"/>
    <property type="molecule type" value="Genomic_DNA"/>
</dbReference>